<dbReference type="EMBL" id="NBSK02000006">
    <property type="protein sequence ID" value="KAJ0201998.1"/>
    <property type="molecule type" value="Genomic_DNA"/>
</dbReference>
<organism evidence="1 2">
    <name type="scientific">Lactuca sativa</name>
    <name type="common">Garden lettuce</name>
    <dbReference type="NCBI Taxonomy" id="4236"/>
    <lineage>
        <taxon>Eukaryota</taxon>
        <taxon>Viridiplantae</taxon>
        <taxon>Streptophyta</taxon>
        <taxon>Embryophyta</taxon>
        <taxon>Tracheophyta</taxon>
        <taxon>Spermatophyta</taxon>
        <taxon>Magnoliopsida</taxon>
        <taxon>eudicotyledons</taxon>
        <taxon>Gunneridae</taxon>
        <taxon>Pentapetalae</taxon>
        <taxon>asterids</taxon>
        <taxon>campanulids</taxon>
        <taxon>Asterales</taxon>
        <taxon>Asteraceae</taxon>
        <taxon>Cichorioideae</taxon>
        <taxon>Cichorieae</taxon>
        <taxon>Lactucinae</taxon>
        <taxon>Lactuca</taxon>
    </lineage>
</organism>
<dbReference type="AlphaFoldDB" id="A0A9R1VC04"/>
<comment type="caution">
    <text evidence="1">The sequence shown here is derived from an EMBL/GenBank/DDBJ whole genome shotgun (WGS) entry which is preliminary data.</text>
</comment>
<evidence type="ECO:0000313" key="2">
    <source>
        <dbReference type="Proteomes" id="UP000235145"/>
    </source>
</evidence>
<evidence type="ECO:0000313" key="1">
    <source>
        <dbReference type="EMBL" id="KAJ0201998.1"/>
    </source>
</evidence>
<sequence length="156" mass="18414">MRLSLIRLLTSMHPRKPETFVFKYSYFKSKLKKQPKHVQHNNKKNLISSFETLFVEGSVREISSFGKTRNEGDYMLVDHKHKNNFYKTTKVRVSNDFTVIVDPYNFLTFQDFIARNLDTRVAFDFLGQVVSTNPMKVIIENSREKRLMNLVDQDLS</sequence>
<protein>
    <recommendedName>
        <fullName evidence="3">DUF223 domain-containing protein</fullName>
    </recommendedName>
</protein>
<name>A0A9R1VC04_LACSA</name>
<reference evidence="1 2" key="1">
    <citation type="journal article" date="2017" name="Nat. Commun.">
        <title>Genome assembly with in vitro proximity ligation data and whole-genome triplication in lettuce.</title>
        <authorList>
            <person name="Reyes-Chin-Wo S."/>
            <person name="Wang Z."/>
            <person name="Yang X."/>
            <person name="Kozik A."/>
            <person name="Arikit S."/>
            <person name="Song C."/>
            <person name="Xia L."/>
            <person name="Froenicke L."/>
            <person name="Lavelle D.O."/>
            <person name="Truco M.J."/>
            <person name="Xia R."/>
            <person name="Zhu S."/>
            <person name="Xu C."/>
            <person name="Xu H."/>
            <person name="Xu X."/>
            <person name="Cox K."/>
            <person name="Korf I."/>
            <person name="Meyers B.C."/>
            <person name="Michelmore R.W."/>
        </authorList>
    </citation>
    <scope>NUCLEOTIDE SEQUENCE [LARGE SCALE GENOMIC DNA]</scope>
    <source>
        <strain evidence="2">cv. Salinas</strain>
        <tissue evidence="1">Seedlings</tissue>
    </source>
</reference>
<proteinExistence type="predicted"/>
<dbReference type="Proteomes" id="UP000235145">
    <property type="component" value="Unassembled WGS sequence"/>
</dbReference>
<accession>A0A9R1VC04</accession>
<gene>
    <name evidence="1" type="ORF">LSAT_V11C600326900</name>
</gene>
<evidence type="ECO:0008006" key="3">
    <source>
        <dbReference type="Google" id="ProtNLM"/>
    </source>
</evidence>
<keyword evidence="2" id="KW-1185">Reference proteome</keyword>